<gene>
    <name evidence="2" type="ORF">E0W69_006755</name>
</gene>
<feature type="domain" description="DUF7674" evidence="1">
    <location>
        <begin position="13"/>
        <end position="116"/>
    </location>
</feature>
<evidence type="ECO:0000313" key="3">
    <source>
        <dbReference type="Proteomes" id="UP000292424"/>
    </source>
</evidence>
<organism evidence="2 3">
    <name type="scientific">Rhizosphaericola mali</name>
    <dbReference type="NCBI Taxonomy" id="2545455"/>
    <lineage>
        <taxon>Bacteria</taxon>
        <taxon>Pseudomonadati</taxon>
        <taxon>Bacteroidota</taxon>
        <taxon>Chitinophagia</taxon>
        <taxon>Chitinophagales</taxon>
        <taxon>Chitinophagaceae</taxon>
        <taxon>Rhizosphaericola</taxon>
    </lineage>
</organism>
<evidence type="ECO:0000313" key="2">
    <source>
        <dbReference type="EMBL" id="QES88370.1"/>
    </source>
</evidence>
<dbReference type="Pfam" id="PF24722">
    <property type="entry name" value="DUF7674"/>
    <property type="match status" value="1"/>
</dbReference>
<evidence type="ECO:0000259" key="1">
    <source>
        <dbReference type="Pfam" id="PF24722"/>
    </source>
</evidence>
<reference evidence="2 3" key="1">
    <citation type="submission" date="2019-09" db="EMBL/GenBank/DDBJ databases">
        <title>Complete genome sequence of Arachidicoccus sp. B3-10 isolated from apple orchard soil.</title>
        <authorList>
            <person name="Kim H.S."/>
            <person name="Han K.-I."/>
            <person name="Suh M.K."/>
            <person name="Lee K.C."/>
            <person name="Eom M.K."/>
            <person name="Kim J.-S."/>
            <person name="Kang S.W."/>
            <person name="Sin Y."/>
            <person name="Lee J.-S."/>
        </authorList>
    </citation>
    <scope>NUCLEOTIDE SEQUENCE [LARGE SCALE GENOMIC DNA]</scope>
    <source>
        <strain evidence="2 3">B3-10</strain>
    </source>
</reference>
<dbReference type="InterPro" id="IPR056091">
    <property type="entry name" value="DUF7674"/>
</dbReference>
<dbReference type="KEGG" id="arac:E0W69_006755"/>
<proteinExistence type="predicted"/>
<dbReference type="RefSeq" id="WP_131329258.1">
    <property type="nucleotide sequence ID" value="NZ_CP044016.1"/>
</dbReference>
<dbReference type="Proteomes" id="UP000292424">
    <property type="component" value="Chromosome"/>
</dbReference>
<sequence length="120" mass="14050">MKNKIYDIPKAARYLAFRIPTIKTEILKLSAMRNFAAILQSIINYQHEILSGHKVEQLKVSIQAIGRIYVKGNTHIRYLIRNLYLRAQAFYADRCTNTEWILIQSYVPQKIKLISINLNK</sequence>
<dbReference type="EMBL" id="CP044016">
    <property type="protein sequence ID" value="QES88370.1"/>
    <property type="molecule type" value="Genomic_DNA"/>
</dbReference>
<dbReference type="AlphaFoldDB" id="A0A5P2G3I4"/>
<accession>A0A5P2G3I4</accession>
<dbReference type="OrthoDB" id="707611at2"/>
<keyword evidence="3" id="KW-1185">Reference proteome</keyword>
<protein>
    <recommendedName>
        <fullName evidence="1">DUF7674 domain-containing protein</fullName>
    </recommendedName>
</protein>
<name>A0A5P2G3I4_9BACT</name>